<accession>A0A9P4GV09</accession>
<protein>
    <recommendedName>
        <fullName evidence="2">Cyclin-like domain-containing protein</fullName>
    </recommendedName>
</protein>
<dbReference type="PANTHER" id="PTHR15615:SF10">
    <property type="entry name" value="PHO85 CYCLIN-2-RELATED"/>
    <property type="match status" value="1"/>
</dbReference>
<dbReference type="PANTHER" id="PTHR15615">
    <property type="match status" value="1"/>
</dbReference>
<reference evidence="3" key="1">
    <citation type="journal article" date="2020" name="Stud. Mycol.">
        <title>101 Dothideomycetes genomes: a test case for predicting lifestyles and emergence of pathogens.</title>
        <authorList>
            <person name="Haridas S."/>
            <person name="Albert R."/>
            <person name="Binder M."/>
            <person name="Bloem J."/>
            <person name="Labutti K."/>
            <person name="Salamov A."/>
            <person name="Andreopoulos B."/>
            <person name="Baker S."/>
            <person name="Barry K."/>
            <person name="Bills G."/>
            <person name="Bluhm B."/>
            <person name="Cannon C."/>
            <person name="Castanera R."/>
            <person name="Culley D."/>
            <person name="Daum C."/>
            <person name="Ezra D."/>
            <person name="Gonzalez J."/>
            <person name="Henrissat B."/>
            <person name="Kuo A."/>
            <person name="Liang C."/>
            <person name="Lipzen A."/>
            <person name="Lutzoni F."/>
            <person name="Magnuson J."/>
            <person name="Mondo S."/>
            <person name="Nolan M."/>
            <person name="Ohm R."/>
            <person name="Pangilinan J."/>
            <person name="Park H.-J."/>
            <person name="Ramirez L."/>
            <person name="Alfaro M."/>
            <person name="Sun H."/>
            <person name="Tritt A."/>
            <person name="Yoshinaga Y."/>
            <person name="Zwiers L.-H."/>
            <person name="Turgeon B."/>
            <person name="Goodwin S."/>
            <person name="Spatafora J."/>
            <person name="Crous P."/>
            <person name="Grigoriev I."/>
        </authorList>
    </citation>
    <scope>NUCLEOTIDE SEQUENCE</scope>
    <source>
        <strain evidence="3">CBS 110217</strain>
    </source>
</reference>
<dbReference type="InterPro" id="IPR013922">
    <property type="entry name" value="Cyclin_PHO80-like"/>
</dbReference>
<proteinExistence type="inferred from homology"/>
<comment type="similarity">
    <text evidence="1">Belongs to the cyclin family.</text>
</comment>
<dbReference type="GO" id="GO:0016538">
    <property type="term" value="F:cyclin-dependent protein serine/threonine kinase regulator activity"/>
    <property type="evidence" value="ECO:0007669"/>
    <property type="project" value="TreeGrafter"/>
</dbReference>
<dbReference type="Gene3D" id="1.10.472.10">
    <property type="entry name" value="Cyclin-like"/>
    <property type="match status" value="1"/>
</dbReference>
<evidence type="ECO:0000313" key="4">
    <source>
        <dbReference type="Proteomes" id="UP000799777"/>
    </source>
</evidence>
<dbReference type="GO" id="GO:0019901">
    <property type="term" value="F:protein kinase binding"/>
    <property type="evidence" value="ECO:0007669"/>
    <property type="project" value="InterPro"/>
</dbReference>
<dbReference type="InterPro" id="IPR013763">
    <property type="entry name" value="Cyclin-like_dom"/>
</dbReference>
<organism evidence="3 4">
    <name type="scientific">Setomelanomma holmii</name>
    <dbReference type="NCBI Taxonomy" id="210430"/>
    <lineage>
        <taxon>Eukaryota</taxon>
        <taxon>Fungi</taxon>
        <taxon>Dikarya</taxon>
        <taxon>Ascomycota</taxon>
        <taxon>Pezizomycotina</taxon>
        <taxon>Dothideomycetes</taxon>
        <taxon>Pleosporomycetidae</taxon>
        <taxon>Pleosporales</taxon>
        <taxon>Pleosporineae</taxon>
        <taxon>Phaeosphaeriaceae</taxon>
        <taxon>Setomelanomma</taxon>
    </lineage>
</organism>
<sequence length="126" mass="14531">ATPSILKFVMSVVNKSQIGVPTLMTCLVYLNRVRSRTSSFLNFQPSCPHRIFLAALILAAKYVNDASPMNKRWARYSSMRAVPKLIFSLAEINRMEIDLLRLLDWDLRISIEDLYCQIRPLMPTVR</sequence>
<evidence type="ECO:0000313" key="3">
    <source>
        <dbReference type="EMBL" id="KAF2022495.1"/>
    </source>
</evidence>
<dbReference type="SMART" id="SM00385">
    <property type="entry name" value="CYCLIN"/>
    <property type="match status" value="1"/>
</dbReference>
<keyword evidence="1" id="KW-0195">Cyclin</keyword>
<feature type="domain" description="Cyclin-like" evidence="2">
    <location>
        <begin position="7"/>
        <end position="101"/>
    </location>
</feature>
<dbReference type="GO" id="GO:0000307">
    <property type="term" value="C:cyclin-dependent protein kinase holoenzyme complex"/>
    <property type="evidence" value="ECO:0007669"/>
    <property type="project" value="TreeGrafter"/>
</dbReference>
<name>A0A9P4GV09_9PLEO</name>
<comment type="caution">
    <text evidence="3">The sequence shown here is derived from an EMBL/GenBank/DDBJ whole genome shotgun (WGS) entry which is preliminary data.</text>
</comment>
<dbReference type="SUPFAM" id="SSF47954">
    <property type="entry name" value="Cyclin-like"/>
    <property type="match status" value="1"/>
</dbReference>
<keyword evidence="4" id="KW-1185">Reference proteome</keyword>
<dbReference type="Proteomes" id="UP000799777">
    <property type="component" value="Unassembled WGS sequence"/>
</dbReference>
<dbReference type="OrthoDB" id="10250320at2759"/>
<dbReference type="Pfam" id="PF00134">
    <property type="entry name" value="Cyclin_N"/>
    <property type="match status" value="1"/>
</dbReference>
<dbReference type="EMBL" id="ML978593">
    <property type="protein sequence ID" value="KAF2022495.1"/>
    <property type="molecule type" value="Genomic_DNA"/>
</dbReference>
<feature type="non-terminal residue" evidence="3">
    <location>
        <position position="1"/>
    </location>
</feature>
<evidence type="ECO:0000259" key="2">
    <source>
        <dbReference type="SMART" id="SM00385"/>
    </source>
</evidence>
<dbReference type="GO" id="GO:0005634">
    <property type="term" value="C:nucleus"/>
    <property type="evidence" value="ECO:0007669"/>
    <property type="project" value="TreeGrafter"/>
</dbReference>
<feature type="non-terminal residue" evidence="3">
    <location>
        <position position="126"/>
    </location>
</feature>
<gene>
    <name evidence="3" type="ORF">EK21DRAFT_14836</name>
</gene>
<dbReference type="InterPro" id="IPR036915">
    <property type="entry name" value="Cyclin-like_sf"/>
</dbReference>
<dbReference type="AlphaFoldDB" id="A0A9P4GV09"/>
<dbReference type="CDD" id="cd20557">
    <property type="entry name" value="CYCLIN_ScPCL1-like"/>
    <property type="match status" value="1"/>
</dbReference>
<evidence type="ECO:0000256" key="1">
    <source>
        <dbReference type="RuleBase" id="RU000383"/>
    </source>
</evidence>
<dbReference type="InterPro" id="IPR006671">
    <property type="entry name" value="Cyclin_N"/>
</dbReference>